<keyword evidence="5" id="KW-0443">Lipid metabolism</keyword>
<keyword evidence="3 7" id="KW-1133">Transmembrane helix</keyword>
<keyword evidence="2 7" id="KW-0812">Transmembrane</keyword>
<evidence type="ECO:0000256" key="6">
    <source>
        <dbReference type="ARBA" id="ARBA00023136"/>
    </source>
</evidence>
<name>A0A5F1YAQ3_9LEPT</name>
<evidence type="ECO:0000256" key="3">
    <source>
        <dbReference type="ARBA" id="ARBA00022989"/>
    </source>
</evidence>
<dbReference type="Proteomes" id="UP000298277">
    <property type="component" value="Unassembled WGS sequence"/>
</dbReference>
<feature type="transmembrane region" description="Helical" evidence="7">
    <location>
        <begin position="88"/>
        <end position="112"/>
    </location>
</feature>
<evidence type="ECO:0000256" key="4">
    <source>
        <dbReference type="ARBA" id="ARBA00023002"/>
    </source>
</evidence>
<sequence length="284" mass="32542">METDFIFLGNLTSAQRSLFLIGGFVLAWSLELVFGRSKNPKDKLVHSGINLIFWLSTLVINLVFAGSIVTIGFFSMERGFGILQIFELQGWIAVLVSILFLDFFAVYFTHFLEHKIPFLWRFHVVHHSDVSVDVSTALRHHPGEALLRAFTTALGAGILGAPIEILIFYQTLSGLFAQITHIDVRLPDRLERILSLVLITPGAHKIHHHFKRPYTDRNYGNIFSFWDRLFGTFSITELPRVVYGIDVLKNPFTRERNIARLMILPFSYENELENESSRFEKNGT</sequence>
<dbReference type="OrthoDB" id="9770329at2"/>
<feature type="transmembrane region" description="Helical" evidence="7">
    <location>
        <begin position="6"/>
        <end position="30"/>
    </location>
</feature>
<dbReference type="GO" id="GO:0012505">
    <property type="term" value="C:endomembrane system"/>
    <property type="evidence" value="ECO:0007669"/>
    <property type="project" value="UniProtKB-SubCell"/>
</dbReference>
<dbReference type="PANTHER" id="PTHR21624:SF1">
    <property type="entry name" value="ALKYLGLYCEROL MONOOXYGENASE"/>
    <property type="match status" value="1"/>
</dbReference>
<evidence type="ECO:0000313" key="10">
    <source>
        <dbReference type="Proteomes" id="UP000298277"/>
    </source>
</evidence>
<proteinExistence type="predicted"/>
<protein>
    <submittedName>
        <fullName evidence="9">Sterol desaturase family protein</fullName>
    </submittedName>
</protein>
<evidence type="ECO:0000256" key="7">
    <source>
        <dbReference type="SAM" id="Phobius"/>
    </source>
</evidence>
<gene>
    <name evidence="9" type="ORF">EHQ17_10410</name>
</gene>
<dbReference type="GO" id="GO:0008610">
    <property type="term" value="P:lipid biosynthetic process"/>
    <property type="evidence" value="ECO:0007669"/>
    <property type="project" value="InterPro"/>
</dbReference>
<dbReference type="GO" id="GO:0050479">
    <property type="term" value="F:glyceryl-ether monooxygenase activity"/>
    <property type="evidence" value="ECO:0007669"/>
    <property type="project" value="TreeGrafter"/>
</dbReference>
<dbReference type="Pfam" id="PF04116">
    <property type="entry name" value="FA_hydroxylase"/>
    <property type="match status" value="1"/>
</dbReference>
<dbReference type="InterPro" id="IPR006694">
    <property type="entry name" value="Fatty_acid_hydroxylase"/>
</dbReference>
<evidence type="ECO:0000256" key="1">
    <source>
        <dbReference type="ARBA" id="ARBA00004127"/>
    </source>
</evidence>
<organism evidence="9 10">
    <name type="scientific">Leptospira gomenensis</name>
    <dbReference type="NCBI Taxonomy" id="2484974"/>
    <lineage>
        <taxon>Bacteria</taxon>
        <taxon>Pseudomonadati</taxon>
        <taxon>Spirochaetota</taxon>
        <taxon>Spirochaetia</taxon>
        <taxon>Leptospirales</taxon>
        <taxon>Leptospiraceae</taxon>
        <taxon>Leptospira</taxon>
    </lineage>
</organism>
<keyword evidence="4" id="KW-0560">Oxidoreductase</keyword>
<dbReference type="EMBL" id="RQFA01000041">
    <property type="protein sequence ID" value="TGK33773.1"/>
    <property type="molecule type" value="Genomic_DNA"/>
</dbReference>
<evidence type="ECO:0000313" key="9">
    <source>
        <dbReference type="EMBL" id="TGK33773.1"/>
    </source>
</evidence>
<dbReference type="GO" id="GO:0016020">
    <property type="term" value="C:membrane"/>
    <property type="evidence" value="ECO:0007669"/>
    <property type="project" value="GOC"/>
</dbReference>
<keyword evidence="6 7" id="KW-0472">Membrane</keyword>
<feature type="transmembrane region" description="Helical" evidence="7">
    <location>
        <begin position="51"/>
        <end position="76"/>
    </location>
</feature>
<reference evidence="9" key="1">
    <citation type="journal article" date="2019" name="PLoS Negl. Trop. Dis.">
        <title>Revisiting the worldwide diversity of Leptospira species in the environment.</title>
        <authorList>
            <person name="Vincent A.T."/>
            <person name="Schiettekatte O."/>
            <person name="Bourhy P."/>
            <person name="Veyrier F.J."/>
            <person name="Picardeau M."/>
        </authorList>
    </citation>
    <scope>NUCLEOTIDE SEQUENCE [LARGE SCALE GENOMIC DNA]</scope>
    <source>
        <strain evidence="9">201800299</strain>
    </source>
</reference>
<accession>A0A5F1YAQ3</accession>
<dbReference type="InterPro" id="IPR051689">
    <property type="entry name" value="Sterol_desaturase/TMEM195"/>
</dbReference>
<comment type="subcellular location">
    <subcellularLocation>
        <location evidence="1">Endomembrane system</location>
        <topology evidence="1">Multi-pass membrane protein</topology>
    </subcellularLocation>
</comment>
<comment type="caution">
    <text evidence="9">The sequence shown here is derived from an EMBL/GenBank/DDBJ whole genome shotgun (WGS) entry which is preliminary data.</text>
</comment>
<dbReference type="PANTHER" id="PTHR21624">
    <property type="entry name" value="STEROL DESATURASE-RELATED PROTEIN"/>
    <property type="match status" value="1"/>
</dbReference>
<dbReference type="RefSeq" id="WP_135590837.1">
    <property type="nucleotide sequence ID" value="NZ_RQEZ01000109.1"/>
</dbReference>
<feature type="domain" description="Fatty acid hydroxylase" evidence="8">
    <location>
        <begin position="97"/>
        <end position="232"/>
    </location>
</feature>
<dbReference type="GO" id="GO:0005506">
    <property type="term" value="F:iron ion binding"/>
    <property type="evidence" value="ECO:0007669"/>
    <property type="project" value="InterPro"/>
</dbReference>
<evidence type="ECO:0000256" key="5">
    <source>
        <dbReference type="ARBA" id="ARBA00023098"/>
    </source>
</evidence>
<dbReference type="AlphaFoldDB" id="A0A5F1YAQ3"/>
<dbReference type="GO" id="GO:0006643">
    <property type="term" value="P:membrane lipid metabolic process"/>
    <property type="evidence" value="ECO:0007669"/>
    <property type="project" value="TreeGrafter"/>
</dbReference>
<evidence type="ECO:0000259" key="8">
    <source>
        <dbReference type="Pfam" id="PF04116"/>
    </source>
</evidence>
<keyword evidence="10" id="KW-1185">Reference proteome</keyword>
<evidence type="ECO:0000256" key="2">
    <source>
        <dbReference type="ARBA" id="ARBA00022692"/>
    </source>
</evidence>